<feature type="domain" description="PKS/mFAS DH" evidence="6">
    <location>
        <begin position="368"/>
        <end position="635"/>
    </location>
</feature>
<keyword evidence="3" id="KW-0808">Transferase</keyword>
<dbReference type="InterPro" id="IPR016035">
    <property type="entry name" value="Acyl_Trfase/lysoPLipase"/>
</dbReference>
<gene>
    <name evidence="7" type="ORF">B5D80_32705</name>
</gene>
<dbReference type="Gene3D" id="3.10.129.110">
    <property type="entry name" value="Polyketide synthase dehydratase"/>
    <property type="match status" value="1"/>
</dbReference>
<evidence type="ECO:0000256" key="4">
    <source>
        <dbReference type="ARBA" id="ARBA00023315"/>
    </source>
</evidence>
<dbReference type="InterPro" id="IPR049551">
    <property type="entry name" value="PKS_DH_C"/>
</dbReference>
<dbReference type="SMART" id="SM00826">
    <property type="entry name" value="PKS_DH"/>
    <property type="match status" value="1"/>
</dbReference>
<dbReference type="PANTHER" id="PTHR43775">
    <property type="entry name" value="FATTY ACID SYNTHASE"/>
    <property type="match status" value="1"/>
</dbReference>
<dbReference type="InterPro" id="IPR014043">
    <property type="entry name" value="Acyl_transferase_dom"/>
</dbReference>
<feature type="region of interest" description="N-terminal hotdog fold" evidence="5">
    <location>
        <begin position="368"/>
        <end position="493"/>
    </location>
</feature>
<keyword evidence="4" id="KW-0012">Acyltransferase</keyword>
<dbReference type="InterPro" id="IPR016036">
    <property type="entry name" value="Malonyl_transacylase_ACP-bd"/>
</dbReference>
<name>A0A246R581_9ACTN</name>
<dbReference type="InterPro" id="IPR050091">
    <property type="entry name" value="PKS_NRPS_Biosynth_Enz"/>
</dbReference>
<feature type="region of interest" description="C-terminal hotdog fold" evidence="5">
    <location>
        <begin position="505"/>
        <end position="635"/>
    </location>
</feature>
<dbReference type="PANTHER" id="PTHR43775:SF51">
    <property type="entry name" value="INACTIVE PHENOLPHTHIOCEROL SYNTHESIS POLYKETIDE SYNTHASE TYPE I PKS1-RELATED"/>
    <property type="match status" value="1"/>
</dbReference>
<dbReference type="SUPFAM" id="SSF55048">
    <property type="entry name" value="Probable ACP-binding domain of malonyl-CoA ACP transacylase"/>
    <property type="match status" value="1"/>
</dbReference>
<accession>A0A246R581</accession>
<dbReference type="AlphaFoldDB" id="A0A246R581"/>
<proteinExistence type="predicted"/>
<dbReference type="InterPro" id="IPR042104">
    <property type="entry name" value="PKS_dehydratase_sf"/>
</dbReference>
<sequence length="635" mass="65428">MCDGRVVFVFPGQGAQWVGMAVELLGSSSVFAGRMAECERALGLFVDWSLVGVLGDEVALGRVEVVQPVLWAVMVSLAAVWESWGVRPSVVVGHSQGEIAAACVAGVLSLEDGARVVVSRSALIGGLSAGGVVGGMTSVGVGVDVVRGLLEGVSGVEVAAVNGPSATVVSGVVSGLEVVERWCEERGVRWRRVPVSYASHSSQVEGVRDELLRVLGGVRPGVSRVPFFSTVVGRVVDGGDLDAGYWFENLRRPVLLESVVAGLAGEGVGAFVEVSPHPVLVGAVVETVESVGSGAVVVGSLRRGEGGLSRLLLSAGELFVRGVGLDLSAWVPVGNRVELPSYAFQRRRFWLGSVGGDVRSVGLVAARHSLVAGSMRLADGDGVVLTGRLSVQSHGWLVDHVVGDVVLVPGAALVELAVRAGDEVGCDRVEELTLHTPLELPRRGGVHLQVVLGGPDGSGRRGLGIYSRLDDAGVDVPFTRHASAVLVGGGGAVVGGVVPWPPVGAEVVSVEGFYEGLAEAGYRYGPVFRGLRAAWCRGGEVFAEVVLPEGVEAQGFALHPALLDGALQAIALVPGVVAEDRPRLPFAFTGVEVGAVGATVLRVRLVRGDDGSVSVSATDPAGVPVVTIESLITRP</sequence>
<dbReference type="EMBL" id="MZMV01000141">
    <property type="protein sequence ID" value="OWU95814.1"/>
    <property type="molecule type" value="Genomic_DNA"/>
</dbReference>
<dbReference type="InterPro" id="IPR020807">
    <property type="entry name" value="PKS_DH"/>
</dbReference>
<evidence type="ECO:0000256" key="3">
    <source>
        <dbReference type="ARBA" id="ARBA00022679"/>
    </source>
</evidence>
<dbReference type="PROSITE" id="PS52019">
    <property type="entry name" value="PKS_MFAS_DH"/>
    <property type="match status" value="1"/>
</dbReference>
<comment type="caution">
    <text evidence="7">The sequence shown here is derived from an EMBL/GenBank/DDBJ whole genome shotgun (WGS) entry which is preliminary data.</text>
</comment>
<feature type="non-terminal residue" evidence="7">
    <location>
        <position position="635"/>
    </location>
</feature>
<dbReference type="Pfam" id="PF14765">
    <property type="entry name" value="PS-DH"/>
    <property type="match status" value="1"/>
</dbReference>
<dbReference type="Pfam" id="PF21089">
    <property type="entry name" value="PKS_DH_N"/>
    <property type="match status" value="1"/>
</dbReference>
<dbReference type="GO" id="GO:0004312">
    <property type="term" value="F:fatty acid synthase activity"/>
    <property type="evidence" value="ECO:0007669"/>
    <property type="project" value="TreeGrafter"/>
</dbReference>
<dbReference type="Gene3D" id="3.40.366.10">
    <property type="entry name" value="Malonyl-Coenzyme A Acyl Carrier Protein, domain 2"/>
    <property type="match status" value="1"/>
</dbReference>
<evidence type="ECO:0000256" key="1">
    <source>
        <dbReference type="ARBA" id="ARBA00022450"/>
    </source>
</evidence>
<dbReference type="InterPro" id="IPR049552">
    <property type="entry name" value="PKS_DH_N"/>
</dbReference>
<organism evidence="7 8">
    <name type="scientific">Micromonospora wenchangensis</name>
    <dbReference type="NCBI Taxonomy" id="1185415"/>
    <lineage>
        <taxon>Bacteria</taxon>
        <taxon>Bacillati</taxon>
        <taxon>Actinomycetota</taxon>
        <taxon>Actinomycetes</taxon>
        <taxon>Micromonosporales</taxon>
        <taxon>Micromonosporaceae</taxon>
        <taxon>Micromonospora</taxon>
    </lineage>
</organism>
<keyword evidence="2" id="KW-0597">Phosphoprotein</keyword>
<evidence type="ECO:0000256" key="2">
    <source>
        <dbReference type="ARBA" id="ARBA00022553"/>
    </source>
</evidence>
<dbReference type="GO" id="GO:0006633">
    <property type="term" value="P:fatty acid biosynthetic process"/>
    <property type="evidence" value="ECO:0007669"/>
    <property type="project" value="TreeGrafter"/>
</dbReference>
<evidence type="ECO:0000259" key="6">
    <source>
        <dbReference type="PROSITE" id="PS52019"/>
    </source>
</evidence>
<dbReference type="Gene3D" id="3.30.70.3290">
    <property type="match status" value="1"/>
</dbReference>
<dbReference type="SMART" id="SM00827">
    <property type="entry name" value="PKS_AT"/>
    <property type="match status" value="1"/>
</dbReference>
<evidence type="ECO:0000256" key="5">
    <source>
        <dbReference type="PROSITE-ProRule" id="PRU01363"/>
    </source>
</evidence>
<dbReference type="InterPro" id="IPR001227">
    <property type="entry name" value="Ac_transferase_dom_sf"/>
</dbReference>
<keyword evidence="8" id="KW-1185">Reference proteome</keyword>
<feature type="active site" description="Proton donor; for dehydratase activity" evidence="5">
    <location>
        <position position="564"/>
    </location>
</feature>
<keyword evidence="1" id="KW-0596">Phosphopantetheine</keyword>
<dbReference type="InterPro" id="IPR049900">
    <property type="entry name" value="PKS_mFAS_DH"/>
</dbReference>
<dbReference type="Proteomes" id="UP000197174">
    <property type="component" value="Unassembled WGS sequence"/>
</dbReference>
<dbReference type="FunFam" id="3.40.366.10:FF:000002">
    <property type="entry name" value="Probable polyketide synthase 2"/>
    <property type="match status" value="1"/>
</dbReference>
<feature type="active site" description="Proton acceptor; for dehydratase activity" evidence="5">
    <location>
        <position position="400"/>
    </location>
</feature>
<reference evidence="7 8" key="1">
    <citation type="submission" date="2017-03" db="EMBL/GenBank/DDBJ databases">
        <title>Whole genome sequence of Micromonospora wenchangensis, isolated from mangrove soil.</title>
        <authorList>
            <person name="Yang H."/>
        </authorList>
    </citation>
    <scope>NUCLEOTIDE SEQUENCE [LARGE SCALE GENOMIC DNA]</scope>
    <source>
        <strain evidence="7 8">CCTCC AA 2012002</strain>
    </source>
</reference>
<evidence type="ECO:0000313" key="7">
    <source>
        <dbReference type="EMBL" id="OWU95814.1"/>
    </source>
</evidence>
<evidence type="ECO:0000313" key="8">
    <source>
        <dbReference type="Proteomes" id="UP000197174"/>
    </source>
</evidence>
<dbReference type="SUPFAM" id="SSF52151">
    <property type="entry name" value="FabD/lysophospholipase-like"/>
    <property type="match status" value="1"/>
</dbReference>
<protein>
    <submittedName>
        <fullName evidence="7">Polyketide synthase</fullName>
    </submittedName>
</protein>
<dbReference type="Pfam" id="PF00698">
    <property type="entry name" value="Acyl_transf_1"/>
    <property type="match status" value="1"/>
</dbReference>